<gene>
    <name evidence="2" type="ORF">FHR21_001389</name>
</gene>
<proteinExistence type="predicted"/>
<organism evidence="2 3">
    <name type="scientific">Sphingopyxis panaciterrulae</name>
    <dbReference type="NCBI Taxonomy" id="462372"/>
    <lineage>
        <taxon>Bacteria</taxon>
        <taxon>Pseudomonadati</taxon>
        <taxon>Pseudomonadota</taxon>
        <taxon>Alphaproteobacteria</taxon>
        <taxon>Sphingomonadales</taxon>
        <taxon>Sphingomonadaceae</taxon>
        <taxon>Sphingopyxis</taxon>
    </lineage>
</organism>
<sequence>MSRNILRFIFKVGVGLGLAVLVFLLASFVIPHLWSKYLGMIVGIAFAVIKAGAIFDRQWPKPNKGWAE</sequence>
<feature type="transmembrane region" description="Helical" evidence="1">
    <location>
        <begin position="37"/>
        <end position="55"/>
    </location>
</feature>
<comment type="caution">
    <text evidence="2">The sequence shown here is derived from an EMBL/GenBank/DDBJ whole genome shotgun (WGS) entry which is preliminary data.</text>
</comment>
<evidence type="ECO:0000256" key="1">
    <source>
        <dbReference type="SAM" id="Phobius"/>
    </source>
</evidence>
<keyword evidence="1" id="KW-1133">Transmembrane helix</keyword>
<keyword evidence="1" id="KW-0472">Membrane</keyword>
<reference evidence="2 3" key="1">
    <citation type="submission" date="2020-08" db="EMBL/GenBank/DDBJ databases">
        <title>Genomic Encyclopedia of Type Strains, Phase IV (KMG-IV): sequencing the most valuable type-strain genomes for metagenomic binning, comparative biology and taxonomic classification.</title>
        <authorList>
            <person name="Goeker M."/>
        </authorList>
    </citation>
    <scope>NUCLEOTIDE SEQUENCE [LARGE SCALE GENOMIC DNA]</scope>
    <source>
        <strain evidence="2 3">DSM 27163</strain>
    </source>
</reference>
<keyword evidence="1" id="KW-0812">Transmembrane</keyword>
<evidence type="ECO:0000313" key="2">
    <source>
        <dbReference type="EMBL" id="MBB5706045.1"/>
    </source>
</evidence>
<evidence type="ECO:0000313" key="3">
    <source>
        <dbReference type="Proteomes" id="UP000537161"/>
    </source>
</evidence>
<dbReference type="Proteomes" id="UP000537161">
    <property type="component" value="Unassembled WGS sequence"/>
</dbReference>
<accession>A0A7W9B4E3</accession>
<dbReference type="RefSeq" id="WP_184096634.1">
    <property type="nucleotide sequence ID" value="NZ_JACIJH010000003.1"/>
</dbReference>
<feature type="transmembrane region" description="Helical" evidence="1">
    <location>
        <begin position="12"/>
        <end position="31"/>
    </location>
</feature>
<protein>
    <submittedName>
        <fullName evidence="2">Putative membrane protein YccC</fullName>
    </submittedName>
</protein>
<dbReference type="AlphaFoldDB" id="A0A7W9B4E3"/>
<dbReference type="EMBL" id="JACIJH010000003">
    <property type="protein sequence ID" value="MBB5706045.1"/>
    <property type="molecule type" value="Genomic_DNA"/>
</dbReference>
<keyword evidence="3" id="KW-1185">Reference proteome</keyword>
<name>A0A7W9B4E3_9SPHN</name>